<dbReference type="NCBIfam" id="TIGR03825">
    <property type="entry name" value="FliH_bacil"/>
    <property type="match status" value="1"/>
</dbReference>
<keyword evidence="5" id="KW-0653">Protein transport</keyword>
<dbReference type="InterPro" id="IPR018035">
    <property type="entry name" value="Flagellar_FliH/T3SS_HrpE"/>
</dbReference>
<keyword evidence="11" id="KW-1185">Reference proteome</keyword>
<keyword evidence="10" id="KW-0282">Flagellum</keyword>
<comment type="caution">
    <text evidence="10">The sequence shown here is derived from an EMBL/GenBank/DDBJ whole genome shotgun (WGS) entry which is preliminary data.</text>
</comment>
<evidence type="ECO:0000256" key="4">
    <source>
        <dbReference type="ARBA" id="ARBA00022795"/>
    </source>
</evidence>
<comment type="similarity">
    <text evidence="2">Belongs to the FliH family.</text>
</comment>
<dbReference type="PANTHER" id="PTHR34982">
    <property type="entry name" value="YOP PROTEINS TRANSLOCATION PROTEIN L"/>
    <property type="match status" value="1"/>
</dbReference>
<dbReference type="RefSeq" id="WP_209406584.1">
    <property type="nucleotide sequence ID" value="NZ_JAGIYQ010000009.1"/>
</dbReference>
<evidence type="ECO:0000256" key="2">
    <source>
        <dbReference type="ARBA" id="ARBA00006602"/>
    </source>
</evidence>
<protein>
    <recommendedName>
        <fullName evidence="7">Flagellar assembly protein FliH</fullName>
    </recommendedName>
</protein>
<dbReference type="Proteomes" id="UP000682134">
    <property type="component" value="Unassembled WGS sequence"/>
</dbReference>
<evidence type="ECO:0000256" key="5">
    <source>
        <dbReference type="ARBA" id="ARBA00022927"/>
    </source>
</evidence>
<evidence type="ECO:0000313" key="11">
    <source>
        <dbReference type="Proteomes" id="UP000682134"/>
    </source>
</evidence>
<evidence type="ECO:0000256" key="8">
    <source>
        <dbReference type="SAM" id="Coils"/>
    </source>
</evidence>
<evidence type="ECO:0000313" key="10">
    <source>
        <dbReference type="EMBL" id="MBP0726240.1"/>
    </source>
</evidence>
<keyword evidence="3" id="KW-0813">Transport</keyword>
<dbReference type="Pfam" id="PF02108">
    <property type="entry name" value="FliH"/>
    <property type="match status" value="1"/>
</dbReference>
<sequence length="259" mass="30374">MSNFIKRQHVLEEAPPSKTISIRKVSTKNEENQYINEQTQTIEDLEQRVQIEKNKLIDLQNEMISLKEEALRDIQLHRENWEHEKKDLQHQAYLEGLDTGKFEGRKLGMDEYKFLIEEAKNIINSSKQDYIQRIEESDETILRLGLKIASHILDQELTNDPNVIIPVVKKVIRELREEKDIRLTIHPDQYELVITHRSELEKILINESKIYIYPDETLTIGSCIIESSFGRIDASVDVQLSEISKKLIEMVQEEDHATK</sequence>
<dbReference type="GO" id="GO:0044781">
    <property type="term" value="P:bacterial-type flagellum organization"/>
    <property type="evidence" value="ECO:0007669"/>
    <property type="project" value="UniProtKB-KW"/>
</dbReference>
<dbReference type="GO" id="GO:0005829">
    <property type="term" value="C:cytosol"/>
    <property type="evidence" value="ECO:0007669"/>
    <property type="project" value="TreeGrafter"/>
</dbReference>
<dbReference type="InterPro" id="IPR051472">
    <property type="entry name" value="T3SS_Stator/FliH"/>
</dbReference>
<gene>
    <name evidence="10" type="primary">fliH</name>
    <name evidence="10" type="ORF">J5Y03_13735</name>
</gene>
<keyword evidence="10" id="KW-0966">Cell projection</keyword>
<keyword evidence="8" id="KW-0175">Coiled coil</keyword>
<dbReference type="PANTHER" id="PTHR34982:SF1">
    <property type="entry name" value="FLAGELLAR ASSEMBLY PROTEIN FLIH"/>
    <property type="match status" value="1"/>
</dbReference>
<keyword evidence="10" id="KW-0969">Cilium</keyword>
<evidence type="ECO:0000256" key="3">
    <source>
        <dbReference type="ARBA" id="ARBA00022448"/>
    </source>
</evidence>
<evidence type="ECO:0000256" key="6">
    <source>
        <dbReference type="ARBA" id="ARBA00023225"/>
    </source>
</evidence>
<organism evidence="10 11">
    <name type="scientific">Gottfriedia endophytica</name>
    <dbReference type="NCBI Taxonomy" id="2820819"/>
    <lineage>
        <taxon>Bacteria</taxon>
        <taxon>Bacillati</taxon>
        <taxon>Bacillota</taxon>
        <taxon>Bacilli</taxon>
        <taxon>Bacillales</taxon>
        <taxon>Bacillaceae</taxon>
        <taxon>Gottfriedia</taxon>
    </lineage>
</organism>
<dbReference type="GO" id="GO:0015031">
    <property type="term" value="P:protein transport"/>
    <property type="evidence" value="ECO:0007669"/>
    <property type="project" value="UniProtKB-KW"/>
</dbReference>
<dbReference type="AlphaFoldDB" id="A0A940NR38"/>
<evidence type="ECO:0000256" key="7">
    <source>
        <dbReference type="NCBIfam" id="TIGR03825"/>
    </source>
</evidence>
<dbReference type="InterPro" id="IPR022524">
    <property type="entry name" value="FliH_Bacilli"/>
</dbReference>
<evidence type="ECO:0000256" key="1">
    <source>
        <dbReference type="ARBA" id="ARBA00003041"/>
    </source>
</evidence>
<accession>A0A940NR38</accession>
<keyword evidence="4" id="KW-1005">Bacterial flagellum biogenesis</keyword>
<feature type="coiled-coil region" evidence="8">
    <location>
        <begin position="28"/>
        <end position="91"/>
    </location>
</feature>
<dbReference type="EMBL" id="JAGIYQ010000009">
    <property type="protein sequence ID" value="MBP0726240.1"/>
    <property type="molecule type" value="Genomic_DNA"/>
</dbReference>
<proteinExistence type="inferred from homology"/>
<name>A0A940NR38_9BACI</name>
<comment type="function">
    <text evidence="1">Needed for flagellar regrowth and assembly.</text>
</comment>
<feature type="domain" description="Flagellar assembly protein FliH/Type III secretion system HrpE" evidence="9">
    <location>
        <begin position="118"/>
        <end position="242"/>
    </location>
</feature>
<evidence type="ECO:0000259" key="9">
    <source>
        <dbReference type="Pfam" id="PF02108"/>
    </source>
</evidence>
<keyword evidence="6" id="KW-1006">Bacterial flagellum protein export</keyword>
<reference evidence="10" key="1">
    <citation type="submission" date="2021-04" db="EMBL/GenBank/DDBJ databases">
        <title>Genome seq and assembly of Bacillus sp.</title>
        <authorList>
            <person name="Chhetri G."/>
        </authorList>
    </citation>
    <scope>NUCLEOTIDE SEQUENCE</scope>
    <source>
        <strain evidence="10">RG28</strain>
    </source>
</reference>